<dbReference type="InterPro" id="IPR051088">
    <property type="entry name" value="PTS_Sugar-EIIC/EIIB"/>
</dbReference>
<keyword evidence="4 8" id="KW-0762">Sugar transport</keyword>
<organism evidence="11 12">
    <name type="scientific">Thermoactinomyces mirandus</name>
    <dbReference type="NCBI Taxonomy" id="2756294"/>
    <lineage>
        <taxon>Bacteria</taxon>
        <taxon>Bacillati</taxon>
        <taxon>Bacillota</taxon>
        <taxon>Bacilli</taxon>
        <taxon>Bacillales</taxon>
        <taxon>Thermoactinomycetaceae</taxon>
        <taxon>Thermoactinomyces</taxon>
    </lineage>
</organism>
<dbReference type="InterPro" id="IPR004501">
    <property type="entry name" value="PTS_EIIC_3"/>
</dbReference>
<dbReference type="InterPro" id="IPR003352">
    <property type="entry name" value="PTS_EIIC"/>
</dbReference>
<sequence length="417" mass="45931">MDGLTNVVENRIAPPLIKISKNRYIDSIQKSFIALMPIIIIASFFVLIASFPVPAWQKLIEPVSSQFWGANSATMGLLSIGLALGIGYFLSSYYKQTDNKVDPFSGTIISLFGFLILFPVGVNEKIGAYLPANNLGSTGMFAAIVVGIISIEIYRFMIKKNITIKMPDGVPPMVANAFSSLLPIFVTIMLWWTIRYPMQIDLVGLIMEGFAPIVAGGASFIAQFVAMFIDRLLWFVGIHGTNVVTSVMQPIWLDMLGSNVAAAQAGQEIPYIASEQFLNYFVRVSMLPLVILMLMSAVKRYKTLGKLALFPSIFNIAEPVLFGLPVILNPILFIPWIFGYLFIFAFSYAVIAAGFVPAPYILLPWTIPGPIGAFLGTGGSLAAAGLSTLNYVLMFFIWLPFYKIVERQALKEQNINQ</sequence>
<proteinExistence type="predicted"/>
<evidence type="ECO:0000256" key="6">
    <source>
        <dbReference type="ARBA" id="ARBA00022989"/>
    </source>
</evidence>
<evidence type="ECO:0000256" key="8">
    <source>
        <dbReference type="PIRNR" id="PIRNR006351"/>
    </source>
</evidence>
<name>A0A7W1XUR8_9BACL</name>
<feature type="transmembrane region" description="Helical" evidence="9">
    <location>
        <begin position="307"/>
        <end position="327"/>
    </location>
</feature>
<feature type="transmembrane region" description="Helical" evidence="9">
    <location>
        <begin position="32"/>
        <end position="53"/>
    </location>
</feature>
<evidence type="ECO:0000256" key="1">
    <source>
        <dbReference type="ARBA" id="ARBA00004651"/>
    </source>
</evidence>
<dbReference type="GO" id="GO:0009401">
    <property type="term" value="P:phosphoenolpyruvate-dependent sugar phosphotransferase system"/>
    <property type="evidence" value="ECO:0007669"/>
    <property type="project" value="InterPro"/>
</dbReference>
<evidence type="ECO:0000256" key="3">
    <source>
        <dbReference type="ARBA" id="ARBA00022475"/>
    </source>
</evidence>
<feature type="transmembrane region" description="Helical" evidence="9">
    <location>
        <begin position="277"/>
        <end position="295"/>
    </location>
</feature>
<keyword evidence="5 9" id="KW-0812">Transmembrane</keyword>
<reference evidence="11 12" key="1">
    <citation type="submission" date="2020-07" db="EMBL/GenBank/DDBJ databases">
        <title>Thermoactinomyces phylogeny.</title>
        <authorList>
            <person name="Dunlap C."/>
        </authorList>
    </citation>
    <scope>NUCLEOTIDE SEQUENCE [LARGE SCALE GENOMIC DNA]</scope>
    <source>
        <strain evidence="11 12">AMNI-1</strain>
    </source>
</reference>
<dbReference type="InterPro" id="IPR004796">
    <property type="entry name" value="PTS_IIC_cello"/>
</dbReference>
<evidence type="ECO:0000256" key="9">
    <source>
        <dbReference type="SAM" id="Phobius"/>
    </source>
</evidence>
<feature type="transmembrane region" description="Helical" evidence="9">
    <location>
        <begin position="174"/>
        <end position="194"/>
    </location>
</feature>
<gene>
    <name evidence="11" type="ORF">H2C83_14175</name>
</gene>
<dbReference type="Proteomes" id="UP000538292">
    <property type="component" value="Unassembled WGS sequence"/>
</dbReference>
<dbReference type="PANTHER" id="PTHR33989">
    <property type="match status" value="1"/>
</dbReference>
<evidence type="ECO:0000256" key="4">
    <source>
        <dbReference type="ARBA" id="ARBA00022597"/>
    </source>
</evidence>
<dbReference type="PIRSF" id="PIRSF006351">
    <property type="entry name" value="PTS_EIIC-Cellobiose"/>
    <property type="match status" value="1"/>
</dbReference>
<evidence type="ECO:0000256" key="2">
    <source>
        <dbReference type="ARBA" id="ARBA00022448"/>
    </source>
</evidence>
<dbReference type="PROSITE" id="PS51105">
    <property type="entry name" value="PTS_EIIC_TYPE_3"/>
    <property type="match status" value="1"/>
</dbReference>
<dbReference type="EMBL" id="JACEOL010000053">
    <property type="protein sequence ID" value="MBA4603437.1"/>
    <property type="molecule type" value="Genomic_DNA"/>
</dbReference>
<keyword evidence="2 8" id="KW-0813">Transport</keyword>
<evidence type="ECO:0000256" key="5">
    <source>
        <dbReference type="ARBA" id="ARBA00022692"/>
    </source>
</evidence>
<protein>
    <recommendedName>
        <fullName evidence="8">Permease IIC component</fullName>
    </recommendedName>
</protein>
<comment type="subcellular location">
    <subcellularLocation>
        <location evidence="1">Cell membrane</location>
        <topology evidence="1">Multi-pass membrane protein</topology>
    </subcellularLocation>
</comment>
<feature type="transmembrane region" description="Helical" evidence="9">
    <location>
        <begin position="381"/>
        <end position="401"/>
    </location>
</feature>
<keyword evidence="6 9" id="KW-1133">Transmembrane helix</keyword>
<feature type="transmembrane region" description="Helical" evidence="9">
    <location>
        <begin position="73"/>
        <end position="91"/>
    </location>
</feature>
<dbReference type="GO" id="GO:0008982">
    <property type="term" value="F:protein-N(PI)-phosphohistidine-sugar phosphotransferase activity"/>
    <property type="evidence" value="ECO:0007669"/>
    <property type="project" value="UniProtKB-UniRule"/>
</dbReference>
<dbReference type="Pfam" id="PF02378">
    <property type="entry name" value="PTS_EIIC"/>
    <property type="match status" value="1"/>
</dbReference>
<feature type="transmembrane region" description="Helical" evidence="9">
    <location>
        <begin position="134"/>
        <end position="154"/>
    </location>
</feature>
<feature type="transmembrane region" description="Helical" evidence="9">
    <location>
        <begin position="200"/>
        <end position="225"/>
    </location>
</feature>
<feature type="transmembrane region" description="Helical" evidence="9">
    <location>
        <begin position="333"/>
        <end position="351"/>
    </location>
</feature>
<feature type="domain" description="PTS EIIC type-3" evidence="10">
    <location>
        <begin position="8"/>
        <end position="401"/>
    </location>
</feature>
<evidence type="ECO:0000313" key="12">
    <source>
        <dbReference type="Proteomes" id="UP000538292"/>
    </source>
</evidence>
<keyword evidence="3 8" id="KW-1003">Cell membrane</keyword>
<keyword evidence="7 8" id="KW-0472">Membrane</keyword>
<dbReference type="GO" id="GO:0005886">
    <property type="term" value="C:plasma membrane"/>
    <property type="evidence" value="ECO:0007669"/>
    <property type="project" value="UniProtKB-SubCell"/>
</dbReference>
<comment type="caution">
    <text evidence="11">The sequence shown here is derived from an EMBL/GenBank/DDBJ whole genome shotgun (WGS) entry which is preliminary data.</text>
</comment>
<evidence type="ECO:0000259" key="10">
    <source>
        <dbReference type="PROSITE" id="PS51105"/>
    </source>
</evidence>
<dbReference type="GO" id="GO:1901264">
    <property type="term" value="P:carbohydrate derivative transport"/>
    <property type="evidence" value="ECO:0007669"/>
    <property type="project" value="TreeGrafter"/>
</dbReference>
<dbReference type="NCBIfam" id="TIGR00410">
    <property type="entry name" value="lacE"/>
    <property type="match status" value="1"/>
</dbReference>
<dbReference type="AlphaFoldDB" id="A0A7W1XUR8"/>
<evidence type="ECO:0000256" key="7">
    <source>
        <dbReference type="ARBA" id="ARBA00023136"/>
    </source>
</evidence>
<dbReference type="PANTHER" id="PTHR33989:SF4">
    <property type="entry name" value="PTS SYSTEM N,N'-DIACETYLCHITOBIOSE-SPECIFIC EIIC COMPONENT"/>
    <property type="match status" value="1"/>
</dbReference>
<keyword evidence="12" id="KW-1185">Reference proteome</keyword>
<feature type="transmembrane region" description="Helical" evidence="9">
    <location>
        <begin position="103"/>
        <end position="122"/>
    </location>
</feature>
<comment type="function">
    <text evidence="8">The phosphoenolpyruvate-dependent sugar phosphotransferase system (PTS), a major carbohydrate active -transport system, catalyzes the phosphorylation of incoming sugar substrates concomitant with their translocation across the cell membrane.</text>
</comment>
<evidence type="ECO:0000313" key="11">
    <source>
        <dbReference type="EMBL" id="MBA4603437.1"/>
    </source>
</evidence>
<accession>A0A7W1XUR8</accession>